<organism evidence="1 2">
    <name type="scientific">Saccharomyces cerevisiae (strain AWRI1631)</name>
    <name type="common">Baker's yeast</name>
    <dbReference type="NCBI Taxonomy" id="545124"/>
    <lineage>
        <taxon>Eukaryota</taxon>
        <taxon>Fungi</taxon>
        <taxon>Dikarya</taxon>
        <taxon>Ascomycota</taxon>
        <taxon>Saccharomycotina</taxon>
        <taxon>Saccharomycetes</taxon>
        <taxon>Saccharomycetales</taxon>
        <taxon>Saccharomycetaceae</taxon>
        <taxon>Saccharomyces</taxon>
    </lineage>
</organism>
<dbReference type="EMBL" id="ABSV01000358">
    <property type="protein sequence ID" value="EDZ73302.1"/>
    <property type="molecule type" value="Genomic_DNA"/>
</dbReference>
<protein>
    <submittedName>
        <fullName evidence="1">Uncharacterized protein</fullName>
    </submittedName>
</protein>
<dbReference type="AlphaFoldDB" id="B5VFI7"/>
<sequence length="191" mass="20897">MLKSGYVAFFNFTDVEYSSAQFLVLYWKWKVDVLNSESMQPMTMIKSAKSTTSLTSGADIEPVNTPPNCGSVSFTVPLPIGVTKTGNLSLLQSSLVSSIKFCRLVHASTMIAGFWLLYIKLNIREITSFSTSGSFLCNCKSRGVLSLADSIGRFTWLTGMPMYTGLCSIQAFLMHLSTSSAHNSESIINVV</sequence>
<evidence type="ECO:0000313" key="2">
    <source>
        <dbReference type="Proteomes" id="UP000008988"/>
    </source>
</evidence>
<name>B5VFI7_YEAS6</name>
<proteinExistence type="predicted"/>
<evidence type="ECO:0000313" key="1">
    <source>
        <dbReference type="EMBL" id="EDZ73302.1"/>
    </source>
</evidence>
<comment type="caution">
    <text evidence="1">The sequence shown here is derived from an EMBL/GenBank/DDBJ whole genome shotgun (WGS) entry which is preliminary data.</text>
</comment>
<reference evidence="1 2" key="1">
    <citation type="journal article" date="2008" name="FEMS Yeast Res.">
        <title>Comparative genome analysis of a Saccharomyces cerevisiae wine strain.</title>
        <authorList>
            <person name="Borneman A.R."/>
            <person name="Forgan A.H."/>
            <person name="Pretorius I.S."/>
            <person name="Chambers P.J."/>
        </authorList>
    </citation>
    <scope>NUCLEOTIDE SEQUENCE [LARGE SCALE GENOMIC DNA]</scope>
    <source>
        <strain evidence="1 2">AWRI1631</strain>
    </source>
</reference>
<gene>
    <name evidence="1" type="ORF">AWRI1631_41570</name>
</gene>
<accession>B5VFI7</accession>
<dbReference type="Proteomes" id="UP000008988">
    <property type="component" value="Unassembled WGS sequence"/>
</dbReference>